<comment type="caution">
    <text evidence="1">The sequence shown here is derived from an EMBL/GenBank/DDBJ whole genome shotgun (WGS) entry which is preliminary data.</text>
</comment>
<keyword evidence="2" id="KW-1185">Reference proteome</keyword>
<evidence type="ECO:0000313" key="2">
    <source>
        <dbReference type="Proteomes" id="UP000053237"/>
    </source>
</evidence>
<evidence type="ECO:0000313" key="1">
    <source>
        <dbReference type="EMBL" id="CCI46181.1"/>
    </source>
</evidence>
<dbReference type="EMBL" id="CAIX01000118">
    <property type="protein sequence ID" value="CCI46181.1"/>
    <property type="molecule type" value="Genomic_DNA"/>
</dbReference>
<name>A0A024GI27_9STRA</name>
<organism evidence="1 2">
    <name type="scientific">Albugo candida</name>
    <dbReference type="NCBI Taxonomy" id="65357"/>
    <lineage>
        <taxon>Eukaryota</taxon>
        <taxon>Sar</taxon>
        <taxon>Stramenopiles</taxon>
        <taxon>Oomycota</taxon>
        <taxon>Peronosporomycetes</taxon>
        <taxon>Albuginales</taxon>
        <taxon>Albuginaceae</taxon>
        <taxon>Albugo</taxon>
    </lineage>
</organism>
<protein>
    <submittedName>
        <fullName evidence="1">Uncharacterized protein</fullName>
    </submittedName>
</protein>
<proteinExistence type="predicted"/>
<dbReference type="AlphaFoldDB" id="A0A024GI27"/>
<reference evidence="1 2" key="1">
    <citation type="submission" date="2012-05" db="EMBL/GenBank/DDBJ databases">
        <title>Recombination and specialization in a pathogen metapopulation.</title>
        <authorList>
            <person name="Gardiner A."/>
            <person name="Kemen E."/>
            <person name="Schultz-Larsen T."/>
            <person name="MacLean D."/>
            <person name="Van Oosterhout C."/>
            <person name="Jones J.D.G."/>
        </authorList>
    </citation>
    <scope>NUCLEOTIDE SEQUENCE [LARGE SCALE GENOMIC DNA]</scope>
    <source>
        <strain evidence="1 2">Ac Nc2</strain>
    </source>
</reference>
<dbReference type="InParanoid" id="A0A024GI27"/>
<sequence length="110" mass="12502">MYVSSRREPSAALRFSARFRRRLRLEFPMYRLGRFEIKCIFSAAKSAALSVKPSASSNSSFKSSFNSTSISAGQKKWLIEIGSLAKFSIRNVRVAYRSDSLILNFFRCSV</sequence>
<gene>
    <name evidence="1" type="ORF">BN9_071100</name>
</gene>
<accession>A0A024GI27</accession>
<dbReference type="Proteomes" id="UP000053237">
    <property type="component" value="Unassembled WGS sequence"/>
</dbReference>